<dbReference type="PROSITE" id="PS00107">
    <property type="entry name" value="PROTEIN_KINASE_ATP"/>
    <property type="match status" value="1"/>
</dbReference>
<feature type="region of interest" description="Disordered" evidence="11">
    <location>
        <begin position="293"/>
        <end position="364"/>
    </location>
</feature>
<keyword evidence="7 10" id="KW-0067">ATP-binding</keyword>
<dbReference type="NCBIfam" id="NF033483">
    <property type="entry name" value="PknB_PASTA_kin"/>
    <property type="match status" value="1"/>
</dbReference>
<keyword evidence="6 15" id="KW-0418">Kinase</keyword>
<evidence type="ECO:0000256" key="9">
    <source>
        <dbReference type="ARBA" id="ARBA00048679"/>
    </source>
</evidence>
<feature type="domain" description="PASTA" evidence="14">
    <location>
        <begin position="401"/>
        <end position="468"/>
    </location>
</feature>
<dbReference type="PANTHER" id="PTHR43289">
    <property type="entry name" value="MITOGEN-ACTIVATED PROTEIN KINASE KINASE KINASE 20-RELATED"/>
    <property type="match status" value="1"/>
</dbReference>
<feature type="domain" description="PASTA" evidence="14">
    <location>
        <begin position="469"/>
        <end position="535"/>
    </location>
</feature>
<dbReference type="PROSITE" id="PS00108">
    <property type="entry name" value="PROTEIN_KINASE_ST"/>
    <property type="match status" value="1"/>
</dbReference>
<comment type="catalytic activity">
    <reaction evidence="9">
        <text>L-seryl-[protein] + ATP = O-phospho-L-seryl-[protein] + ADP + H(+)</text>
        <dbReference type="Rhea" id="RHEA:17989"/>
        <dbReference type="Rhea" id="RHEA-COMP:9863"/>
        <dbReference type="Rhea" id="RHEA-COMP:11604"/>
        <dbReference type="ChEBI" id="CHEBI:15378"/>
        <dbReference type="ChEBI" id="CHEBI:29999"/>
        <dbReference type="ChEBI" id="CHEBI:30616"/>
        <dbReference type="ChEBI" id="CHEBI:83421"/>
        <dbReference type="ChEBI" id="CHEBI:456216"/>
        <dbReference type="EC" id="2.7.11.1"/>
    </reaction>
</comment>
<dbReference type="PANTHER" id="PTHR43289:SF6">
    <property type="entry name" value="SERINE_THREONINE-PROTEIN KINASE NEKL-3"/>
    <property type="match status" value="1"/>
</dbReference>
<evidence type="ECO:0000256" key="11">
    <source>
        <dbReference type="SAM" id="MobiDB-lite"/>
    </source>
</evidence>
<protein>
    <recommendedName>
        <fullName evidence="1">non-specific serine/threonine protein kinase</fullName>
        <ecNumber evidence="1">2.7.11.1</ecNumber>
    </recommendedName>
</protein>
<dbReference type="Gene3D" id="1.10.510.10">
    <property type="entry name" value="Transferase(Phosphotransferase) domain 1"/>
    <property type="match status" value="1"/>
</dbReference>
<evidence type="ECO:0000259" key="14">
    <source>
        <dbReference type="PROSITE" id="PS51178"/>
    </source>
</evidence>
<dbReference type="InterPro" id="IPR000719">
    <property type="entry name" value="Prot_kinase_dom"/>
</dbReference>
<feature type="binding site" evidence="10">
    <location>
        <position position="51"/>
    </location>
    <ligand>
        <name>ATP</name>
        <dbReference type="ChEBI" id="CHEBI:30616"/>
    </ligand>
</feature>
<dbReference type="PROSITE" id="PS50011">
    <property type="entry name" value="PROTEIN_KINASE_DOM"/>
    <property type="match status" value="1"/>
</dbReference>
<dbReference type="InterPro" id="IPR017441">
    <property type="entry name" value="Protein_kinase_ATP_BS"/>
</dbReference>
<gene>
    <name evidence="15" type="primary">pknB</name>
    <name evidence="15" type="ORF">GCM10009688_08290</name>
</gene>
<dbReference type="EC" id="2.7.11.1" evidence="1"/>
<keyword evidence="5 10" id="KW-0547">Nucleotide-binding</keyword>
<dbReference type="EMBL" id="BAAALV010000002">
    <property type="protein sequence ID" value="GAA1906670.1"/>
    <property type="molecule type" value="Genomic_DNA"/>
</dbReference>
<feature type="compositionally biased region" description="Low complexity" evidence="11">
    <location>
        <begin position="610"/>
        <end position="630"/>
    </location>
</feature>
<evidence type="ECO:0000256" key="4">
    <source>
        <dbReference type="ARBA" id="ARBA00022737"/>
    </source>
</evidence>
<dbReference type="RefSeq" id="WP_152225144.1">
    <property type="nucleotide sequence ID" value="NZ_BAAALV010000002.1"/>
</dbReference>
<dbReference type="InterPro" id="IPR008271">
    <property type="entry name" value="Ser/Thr_kinase_AS"/>
</dbReference>
<keyword evidence="12" id="KW-0812">Transmembrane</keyword>
<feature type="domain" description="Protein kinase" evidence="13">
    <location>
        <begin position="22"/>
        <end position="289"/>
    </location>
</feature>
<feature type="transmembrane region" description="Helical" evidence="12">
    <location>
        <begin position="371"/>
        <end position="392"/>
    </location>
</feature>
<evidence type="ECO:0000256" key="10">
    <source>
        <dbReference type="PROSITE-ProRule" id="PRU10141"/>
    </source>
</evidence>
<comment type="caution">
    <text evidence="15">The sequence shown here is derived from an EMBL/GenBank/DDBJ whole genome shotgun (WGS) entry which is preliminary data.</text>
</comment>
<dbReference type="Proteomes" id="UP001500784">
    <property type="component" value="Unassembled WGS sequence"/>
</dbReference>
<evidence type="ECO:0000256" key="12">
    <source>
        <dbReference type="SAM" id="Phobius"/>
    </source>
</evidence>
<feature type="domain" description="PASTA" evidence="14">
    <location>
        <begin position="536"/>
        <end position="604"/>
    </location>
</feature>
<dbReference type="GO" id="GO:0016301">
    <property type="term" value="F:kinase activity"/>
    <property type="evidence" value="ECO:0007669"/>
    <property type="project" value="UniProtKB-KW"/>
</dbReference>
<evidence type="ECO:0000256" key="5">
    <source>
        <dbReference type="ARBA" id="ARBA00022741"/>
    </source>
</evidence>
<accession>A0ABN2NZC9</accession>
<dbReference type="SMART" id="SM00740">
    <property type="entry name" value="PASTA"/>
    <property type="match status" value="3"/>
</dbReference>
<keyword evidence="4" id="KW-0677">Repeat</keyword>
<evidence type="ECO:0000256" key="6">
    <source>
        <dbReference type="ARBA" id="ARBA00022777"/>
    </source>
</evidence>
<comment type="catalytic activity">
    <reaction evidence="8">
        <text>L-threonyl-[protein] + ATP = O-phospho-L-threonyl-[protein] + ADP + H(+)</text>
        <dbReference type="Rhea" id="RHEA:46608"/>
        <dbReference type="Rhea" id="RHEA-COMP:11060"/>
        <dbReference type="Rhea" id="RHEA-COMP:11605"/>
        <dbReference type="ChEBI" id="CHEBI:15378"/>
        <dbReference type="ChEBI" id="CHEBI:30013"/>
        <dbReference type="ChEBI" id="CHEBI:30616"/>
        <dbReference type="ChEBI" id="CHEBI:61977"/>
        <dbReference type="ChEBI" id="CHEBI:456216"/>
        <dbReference type="EC" id="2.7.11.1"/>
    </reaction>
</comment>
<feature type="region of interest" description="Disordered" evidence="11">
    <location>
        <begin position="579"/>
        <end position="630"/>
    </location>
</feature>
<dbReference type="CDD" id="cd14014">
    <property type="entry name" value="STKc_PknB_like"/>
    <property type="match status" value="1"/>
</dbReference>
<dbReference type="PROSITE" id="PS51178">
    <property type="entry name" value="PASTA"/>
    <property type="match status" value="3"/>
</dbReference>
<proteinExistence type="predicted"/>
<dbReference type="InterPro" id="IPR011009">
    <property type="entry name" value="Kinase-like_dom_sf"/>
</dbReference>
<dbReference type="InterPro" id="IPR005543">
    <property type="entry name" value="PASTA_dom"/>
</dbReference>
<dbReference type="SMART" id="SM00220">
    <property type="entry name" value="S_TKc"/>
    <property type="match status" value="1"/>
</dbReference>
<evidence type="ECO:0000313" key="16">
    <source>
        <dbReference type="Proteomes" id="UP001500784"/>
    </source>
</evidence>
<keyword evidence="12" id="KW-0472">Membrane</keyword>
<keyword evidence="3" id="KW-0808">Transferase</keyword>
<keyword evidence="16" id="KW-1185">Reference proteome</keyword>
<dbReference type="Gene3D" id="3.30.10.20">
    <property type="match status" value="3"/>
</dbReference>
<dbReference type="CDD" id="cd06577">
    <property type="entry name" value="PASTA_pknB"/>
    <property type="match status" value="3"/>
</dbReference>
<feature type="compositionally biased region" description="Low complexity" evidence="11">
    <location>
        <begin position="310"/>
        <end position="320"/>
    </location>
</feature>
<keyword evidence="12" id="KW-1133">Transmembrane helix</keyword>
<dbReference type="SUPFAM" id="SSF56112">
    <property type="entry name" value="Protein kinase-like (PK-like)"/>
    <property type="match status" value="1"/>
</dbReference>
<dbReference type="Pfam" id="PF00069">
    <property type="entry name" value="Pkinase"/>
    <property type="match status" value="1"/>
</dbReference>
<dbReference type="Pfam" id="PF03793">
    <property type="entry name" value="PASTA"/>
    <property type="match status" value="3"/>
</dbReference>
<sequence length="630" mass="66560">MSADFLKGHPTLNTDRILDGRYEVGELIGRGGMADVYLGRDSRLGRAVAIKVLRPDLARDPLFQSRFRREAQAVAGLNHSSIVSVYDTGDQAPASGSPDDARLPFIVMEYVSGRTLRDLIKSGDISTDEAVTYTLGVLAALEYSHRSGIVHRDIKPANVMVTHDGHVKVMDFGIARAMADSAATMTQTQAVIGTAQYLSPEQARGETVDARSDLYSAACLLFEMLAGRPPFVGDSPVSVAYQHVREAPPKAASFNPEVSDALESVLEHALAKDRNERFQSAHDFRDALLAARSGTPDPYRSAATAATQAVPRSPVSSTPVPEDEPRTRAMARVLEGGPLTSMSADDLEEAPAPPYEDTRNRHDERRGRRRAWIITLFVAIGLLLAAGGIYAYNLANQPPPPPATASIPDVENMTQTAAINALLEKGFRAPATESQYSDTVESGMAIGTKPEAGSTVALDSDITLYISQGPSAVQIPDTLPGMSEAQARDTLRLLGLQGGNTTTVNSATVPEGRVIETIPGVGTSVQVRSTVDLVLSTGKVAVPNVVDMKLEEAKAFLADPAYGLGTEVEEVENSVVEPGTVTGQSAQPGSDVPQGSAIKLTVAKSPSPSPSASPSSSESPTAPASLRGGD</sequence>
<evidence type="ECO:0000256" key="8">
    <source>
        <dbReference type="ARBA" id="ARBA00047899"/>
    </source>
</evidence>
<evidence type="ECO:0000256" key="3">
    <source>
        <dbReference type="ARBA" id="ARBA00022679"/>
    </source>
</evidence>
<name>A0ABN2NZC9_9MICC</name>
<keyword evidence="2" id="KW-0723">Serine/threonine-protein kinase</keyword>
<organism evidence="15 16">
    <name type="scientific">Arthrobacter gandavensis</name>
    <dbReference type="NCBI Taxonomy" id="169960"/>
    <lineage>
        <taxon>Bacteria</taxon>
        <taxon>Bacillati</taxon>
        <taxon>Actinomycetota</taxon>
        <taxon>Actinomycetes</taxon>
        <taxon>Micrococcales</taxon>
        <taxon>Micrococcaceae</taxon>
        <taxon>Arthrobacter</taxon>
    </lineage>
</organism>
<evidence type="ECO:0000256" key="1">
    <source>
        <dbReference type="ARBA" id="ARBA00012513"/>
    </source>
</evidence>
<dbReference type="Gene3D" id="3.30.200.20">
    <property type="entry name" value="Phosphorylase Kinase, domain 1"/>
    <property type="match status" value="1"/>
</dbReference>
<evidence type="ECO:0000256" key="2">
    <source>
        <dbReference type="ARBA" id="ARBA00022527"/>
    </source>
</evidence>
<evidence type="ECO:0000256" key="7">
    <source>
        <dbReference type="ARBA" id="ARBA00022840"/>
    </source>
</evidence>
<reference evidence="15 16" key="1">
    <citation type="journal article" date="2019" name="Int. J. Syst. Evol. Microbiol.">
        <title>The Global Catalogue of Microorganisms (GCM) 10K type strain sequencing project: providing services to taxonomists for standard genome sequencing and annotation.</title>
        <authorList>
            <consortium name="The Broad Institute Genomics Platform"/>
            <consortium name="The Broad Institute Genome Sequencing Center for Infectious Disease"/>
            <person name="Wu L."/>
            <person name="Ma J."/>
        </authorList>
    </citation>
    <scope>NUCLEOTIDE SEQUENCE [LARGE SCALE GENOMIC DNA]</scope>
    <source>
        <strain evidence="15 16">JCM 13316</strain>
    </source>
</reference>
<evidence type="ECO:0000313" key="15">
    <source>
        <dbReference type="EMBL" id="GAA1906670.1"/>
    </source>
</evidence>
<evidence type="ECO:0000259" key="13">
    <source>
        <dbReference type="PROSITE" id="PS50011"/>
    </source>
</evidence>